<gene>
    <name evidence="4" type="ORF">MPDQ_002931</name>
</gene>
<dbReference type="GO" id="GO:0004061">
    <property type="term" value="F:arylformamidase activity"/>
    <property type="evidence" value="ECO:0007669"/>
    <property type="project" value="UniProtKB-UniRule"/>
</dbReference>
<dbReference type="STRING" id="5098.A0A507QJK5"/>
<comment type="subunit">
    <text evidence="3">Homodimer.</text>
</comment>
<dbReference type="Gene3D" id="3.40.50.1820">
    <property type="entry name" value="alpha/beta hydrolase"/>
    <property type="match status" value="1"/>
</dbReference>
<comment type="similarity">
    <text evidence="3">Belongs to the kynurenine formamidase family.</text>
</comment>
<evidence type="ECO:0000256" key="2">
    <source>
        <dbReference type="ARBA" id="ARBA00023079"/>
    </source>
</evidence>
<dbReference type="GO" id="GO:0019441">
    <property type="term" value="P:L-tryptophan catabolic process to kynurenine"/>
    <property type="evidence" value="ECO:0007669"/>
    <property type="project" value="UniProtKB-UniRule"/>
</dbReference>
<feature type="active site" description="Nucleophile" evidence="3">
    <location>
        <position position="145"/>
    </location>
</feature>
<dbReference type="PANTHER" id="PTHR48081:SF33">
    <property type="entry name" value="KYNURENINE FORMAMIDASE"/>
    <property type="match status" value="1"/>
</dbReference>
<protein>
    <recommendedName>
        <fullName evidence="3">Kynurenine formamidase</fullName>
        <shortName evidence="3">KFA</shortName>
        <shortName evidence="3">KFase</shortName>
        <ecNumber evidence="3">3.5.1.9</ecNumber>
    </recommendedName>
    <alternativeName>
        <fullName evidence="3">Arylformamidase</fullName>
    </alternativeName>
    <alternativeName>
        <fullName evidence="3">N-formylkynurenine formamidase</fullName>
        <shortName evidence="3">FKF</shortName>
    </alternativeName>
</protein>
<keyword evidence="1 3" id="KW-0378">Hydrolase</keyword>
<comment type="function">
    <text evidence="3">Catalyzes the hydrolysis of N-formyl-L-kynurenine to L-kynurenine, the second step in the kynurenine pathway of tryptophan degradation. Kynurenine may be further oxidized to nicotinic acid, NAD(H) and NADP(H). Required for elimination of toxic metabolites.</text>
</comment>
<sequence length="310" mass="33689">MADVPLTKEIFHYAQEHVLQSVSVTTWPSASDAGYWVIYIHGGAWRDPTETSSAFDLASSILLANPETTRTPSEGKGTLASIKGLASISYRLSAHPNFPQDRTSTPVNEFRYAKHPDHVSDVAAAVSFLQQKYRFRERYILVGHSCGATMAFQCVMSGVAKGLVAAGQPTAILGVAGIYDLSLLRDKHSHILAYQDFIEGAFGKDEMGVWDAVSPARVKGEDGVETGWEGGRLAVLARSVDDELVDSSQVEAMGETLAYWEKAGSQGKRKVVVLPLHGTHDDAWKKGEELARAITVALRELQTMGLGWSP</sequence>
<dbReference type="EC" id="3.5.1.9" evidence="3"/>
<dbReference type="AlphaFoldDB" id="A0A507QJK5"/>
<dbReference type="InterPro" id="IPR027519">
    <property type="entry name" value="KFase_ver/fungi-typ"/>
</dbReference>
<comment type="caution">
    <text evidence="4">The sequence shown here is derived from an EMBL/GenBank/DDBJ whole genome shotgun (WGS) entry which is preliminary data.</text>
</comment>
<dbReference type="InterPro" id="IPR029058">
    <property type="entry name" value="AB_hydrolase_fold"/>
</dbReference>
<dbReference type="InterPro" id="IPR050300">
    <property type="entry name" value="GDXG_lipolytic_enzyme"/>
</dbReference>
<dbReference type="UniPathway" id="UPA00333">
    <property type="reaction ID" value="UER00454"/>
</dbReference>
<dbReference type="SUPFAM" id="SSF53474">
    <property type="entry name" value="alpha/beta-Hydrolases"/>
    <property type="match status" value="1"/>
</dbReference>
<dbReference type="Proteomes" id="UP000319663">
    <property type="component" value="Unassembled WGS sequence"/>
</dbReference>
<evidence type="ECO:0000256" key="1">
    <source>
        <dbReference type="ARBA" id="ARBA00022801"/>
    </source>
</evidence>
<dbReference type="HAMAP" id="MF_03014">
    <property type="entry name" value="KFase"/>
    <property type="match status" value="1"/>
</dbReference>
<dbReference type="OrthoDB" id="420264at2759"/>
<accession>A0A507QJK5</accession>
<evidence type="ECO:0000313" key="4">
    <source>
        <dbReference type="EMBL" id="TQB68668.1"/>
    </source>
</evidence>
<comment type="domain">
    <text evidence="3">The main chain amide nitrogen atoms of the second glycine and its adjacent residue in the HGGXW motif define the oxyanion hole, and stabilize the oxyanion that forms during the nucleophilic attack by the catalytic serine during substrate cleavage.</text>
</comment>
<name>A0A507QJK5_MONPU</name>
<dbReference type="PANTHER" id="PTHR48081">
    <property type="entry name" value="AB HYDROLASE SUPERFAMILY PROTEIN C4A8.06C"/>
    <property type="match status" value="1"/>
</dbReference>
<dbReference type="GO" id="GO:0034354">
    <property type="term" value="P:'de novo' NAD+ biosynthetic process from L-tryptophan"/>
    <property type="evidence" value="ECO:0007669"/>
    <property type="project" value="UniProtKB-UniRule"/>
</dbReference>
<comment type="catalytic activity">
    <reaction evidence="3">
        <text>N-formyl-L-kynurenine + H2O = L-kynurenine + formate + H(+)</text>
        <dbReference type="Rhea" id="RHEA:13009"/>
        <dbReference type="ChEBI" id="CHEBI:15377"/>
        <dbReference type="ChEBI" id="CHEBI:15378"/>
        <dbReference type="ChEBI" id="CHEBI:15740"/>
        <dbReference type="ChEBI" id="CHEBI:57959"/>
        <dbReference type="ChEBI" id="CHEBI:58629"/>
        <dbReference type="EC" id="3.5.1.9"/>
    </reaction>
</comment>
<feature type="active site" evidence="3">
    <location>
        <position position="280"/>
    </location>
</feature>
<proteinExistence type="inferred from homology"/>
<evidence type="ECO:0000313" key="5">
    <source>
        <dbReference type="Proteomes" id="UP000319663"/>
    </source>
</evidence>
<keyword evidence="5" id="KW-1185">Reference proteome</keyword>
<reference evidence="4 5" key="1">
    <citation type="submission" date="2019-06" db="EMBL/GenBank/DDBJ databases">
        <title>Wine fermentation using esterase from Monascus purpureus.</title>
        <authorList>
            <person name="Geng C."/>
            <person name="Zhang Y."/>
        </authorList>
    </citation>
    <scope>NUCLEOTIDE SEQUENCE [LARGE SCALE GENOMIC DNA]</scope>
    <source>
        <strain evidence="4">HQ1</strain>
    </source>
</reference>
<evidence type="ECO:0000256" key="3">
    <source>
        <dbReference type="HAMAP-Rule" id="MF_03014"/>
    </source>
</evidence>
<feature type="active site" evidence="3">
    <location>
        <position position="242"/>
    </location>
</feature>
<keyword evidence="2 3" id="KW-0823">Tryptophan catabolism</keyword>
<comment type="pathway">
    <text evidence="3">Amino-acid degradation; L-tryptophan degradation via kynurenine pathway; L-kynurenine from L-tryptophan: step 2/2.</text>
</comment>
<dbReference type="EMBL" id="VIFY01000198">
    <property type="protein sequence ID" value="TQB68668.1"/>
    <property type="molecule type" value="Genomic_DNA"/>
</dbReference>
<organism evidence="4 5">
    <name type="scientific">Monascus purpureus</name>
    <name type="common">Red mold</name>
    <name type="synonym">Monascus anka</name>
    <dbReference type="NCBI Taxonomy" id="5098"/>
    <lineage>
        <taxon>Eukaryota</taxon>
        <taxon>Fungi</taxon>
        <taxon>Dikarya</taxon>
        <taxon>Ascomycota</taxon>
        <taxon>Pezizomycotina</taxon>
        <taxon>Eurotiomycetes</taxon>
        <taxon>Eurotiomycetidae</taxon>
        <taxon>Eurotiales</taxon>
        <taxon>Aspergillaceae</taxon>
        <taxon>Monascus</taxon>
    </lineage>
</organism>
<feature type="short sequence motif" description="HGGXW" evidence="3">
    <location>
        <begin position="41"/>
        <end position="45"/>
    </location>
</feature>